<gene>
    <name evidence="1" type="ORF">HRbin17_02724</name>
</gene>
<dbReference type="SUPFAM" id="SSF51445">
    <property type="entry name" value="(Trans)glycosidases"/>
    <property type="match status" value="1"/>
</dbReference>
<dbReference type="Proteomes" id="UP000236173">
    <property type="component" value="Unassembled WGS sequence"/>
</dbReference>
<dbReference type="EMBL" id="BEHT01000058">
    <property type="protein sequence ID" value="GBD00186.1"/>
    <property type="molecule type" value="Genomic_DNA"/>
</dbReference>
<dbReference type="SUPFAM" id="SSF49785">
    <property type="entry name" value="Galactose-binding domain-like"/>
    <property type="match status" value="1"/>
</dbReference>
<protein>
    <recommendedName>
        <fullName evidence="3">CBM-cenC domain-containing protein</fullName>
    </recommendedName>
</protein>
<proteinExistence type="predicted"/>
<dbReference type="Gene3D" id="3.20.20.80">
    <property type="entry name" value="Glycosidases"/>
    <property type="match status" value="1"/>
</dbReference>
<evidence type="ECO:0008006" key="3">
    <source>
        <dbReference type="Google" id="ProtNLM"/>
    </source>
</evidence>
<reference evidence="2" key="1">
    <citation type="submission" date="2017-09" db="EMBL/GenBank/DDBJ databases">
        <title>Metaegenomics of thermophilic ammonia-oxidizing enrichment culture.</title>
        <authorList>
            <person name="Kato S."/>
            <person name="Suzuki K."/>
        </authorList>
    </citation>
    <scope>NUCLEOTIDE SEQUENCE [LARGE SCALE GENOMIC DNA]</scope>
</reference>
<evidence type="ECO:0000313" key="1">
    <source>
        <dbReference type="EMBL" id="GBD00186.1"/>
    </source>
</evidence>
<name>A0A2H5XG85_9BACT</name>
<dbReference type="Gene3D" id="2.60.120.260">
    <property type="entry name" value="Galactose-binding domain-like"/>
    <property type="match status" value="1"/>
</dbReference>
<organism evidence="1 2">
    <name type="scientific">Candidatus Fervidibacter japonicus</name>
    <dbReference type="NCBI Taxonomy" id="2035412"/>
    <lineage>
        <taxon>Bacteria</taxon>
        <taxon>Candidatus Fervidibacterota</taxon>
        <taxon>Candidatus Fervidibacter</taxon>
    </lineage>
</organism>
<sequence length="556" mass="63744">MCRAIAVLMALALFGVLGSVQLVQDRFVWVFGWGLGRDEDVAQIETILRRAAQFGYNGAVLSAGLDALCKRDTNYLRRLETVRRTCEQLGLELIPAVFSIGYGGGILSHDRNLAEGLPVKDALFVVKGNEAHHVPDPPVQIANGDFERFEGNRMANFHFHDEPGVISFADTQIKHGGNASLRFENFRAHPAGNARVMQEVRVHPYRCYRVSIWVRTENLIPAQNFRLLALSPDGRDLAPRIFNLPPTTDWRKVTMVFNSWHYDTVRLYAGVWGGREGKLWLDDWTVEEIGPINVLRRPGTPVVVKSEDGSVVYEEGKDYAPLVDPHLNPYRRDWEDPAPPLQLLPNSRIKDGQRLRVSWYHPQLIYDSQVTVCMGEPGVYEIFEHEARLLWERLRYRRVLLNMDEVRMGGTCKACEGKNMARLLAECVQRQVQALRRYNPQALVYVWSDMFDPNHNARPNYYLVQGDFTGSWNYLPKDIVIAVWGGAPREKSLRFFADLRFATLIACYYDADTLSDVQGWQLLARQTPNVRGFMYTTWARRYDLLDRFAHLLWGGK</sequence>
<comment type="caution">
    <text evidence="1">The sequence shown here is derived from an EMBL/GenBank/DDBJ whole genome shotgun (WGS) entry which is preliminary data.</text>
</comment>
<dbReference type="InterPro" id="IPR008979">
    <property type="entry name" value="Galactose-bd-like_sf"/>
</dbReference>
<accession>A0A2H5XG85</accession>
<dbReference type="InterPro" id="IPR017853">
    <property type="entry name" value="GH"/>
</dbReference>
<dbReference type="AlphaFoldDB" id="A0A2H5XG85"/>
<evidence type="ECO:0000313" key="2">
    <source>
        <dbReference type="Proteomes" id="UP000236173"/>
    </source>
</evidence>